<accession>A0A1H8IJG9</accession>
<sequence>MRKLSKHPVAFLLVCATPLLVFIALVIAFGLFAESRLIDALFFAGTQLALMSIPIGSGLALAYSWQNRARLRADREYVAWLLALGHLILLGLSLVFIYWMI</sequence>
<evidence type="ECO:0000256" key="1">
    <source>
        <dbReference type="SAM" id="Phobius"/>
    </source>
</evidence>
<protein>
    <submittedName>
        <fullName evidence="2">Uncharacterized protein</fullName>
    </submittedName>
</protein>
<dbReference type="Proteomes" id="UP000199531">
    <property type="component" value="Unassembled WGS sequence"/>
</dbReference>
<proteinExistence type="predicted"/>
<feature type="transmembrane region" description="Helical" evidence="1">
    <location>
        <begin position="77"/>
        <end position="100"/>
    </location>
</feature>
<keyword evidence="1" id="KW-0472">Membrane</keyword>
<reference evidence="2 3" key="1">
    <citation type="submission" date="2016-10" db="EMBL/GenBank/DDBJ databases">
        <authorList>
            <person name="de Groot N.N."/>
        </authorList>
    </citation>
    <scope>NUCLEOTIDE SEQUENCE [LARGE SCALE GENOMIC DNA]</scope>
    <source>
        <strain evidence="2 3">DSM 15123</strain>
    </source>
</reference>
<gene>
    <name evidence="2" type="ORF">SAMN02745977_01789</name>
</gene>
<feature type="transmembrane region" description="Helical" evidence="1">
    <location>
        <begin position="44"/>
        <end position="65"/>
    </location>
</feature>
<dbReference type="EMBL" id="FOCW01000004">
    <property type="protein sequence ID" value="SEN68833.1"/>
    <property type="molecule type" value="Genomic_DNA"/>
</dbReference>
<organism evidence="2 3">
    <name type="scientific">Brachymonas denitrificans DSM 15123</name>
    <dbReference type="NCBI Taxonomy" id="1121117"/>
    <lineage>
        <taxon>Bacteria</taxon>
        <taxon>Pseudomonadati</taxon>
        <taxon>Pseudomonadota</taxon>
        <taxon>Betaproteobacteria</taxon>
        <taxon>Burkholderiales</taxon>
        <taxon>Comamonadaceae</taxon>
        <taxon>Brachymonas</taxon>
    </lineage>
</organism>
<dbReference type="AlphaFoldDB" id="A0A1H8IJG9"/>
<keyword evidence="1" id="KW-0812">Transmembrane</keyword>
<dbReference type="RefSeq" id="WP_091816818.1">
    <property type="nucleotide sequence ID" value="NZ_FOCW01000004.1"/>
</dbReference>
<name>A0A1H8IJG9_9BURK</name>
<evidence type="ECO:0000313" key="3">
    <source>
        <dbReference type="Proteomes" id="UP000199531"/>
    </source>
</evidence>
<keyword evidence="1" id="KW-1133">Transmembrane helix</keyword>
<keyword evidence="3" id="KW-1185">Reference proteome</keyword>
<feature type="transmembrane region" description="Helical" evidence="1">
    <location>
        <begin position="9"/>
        <end position="32"/>
    </location>
</feature>
<evidence type="ECO:0000313" key="2">
    <source>
        <dbReference type="EMBL" id="SEN68833.1"/>
    </source>
</evidence>